<dbReference type="AlphaFoldDB" id="A0A2I0AGL3"/>
<evidence type="ECO:0000256" key="1">
    <source>
        <dbReference type="ARBA" id="ARBA00001968"/>
    </source>
</evidence>
<proteinExistence type="inferred from homology"/>
<comment type="similarity">
    <text evidence="3">Belongs to the glycosyltransferase 8 family. Galactosyltransferase subfamily.</text>
</comment>
<dbReference type="GO" id="GO:0005737">
    <property type="term" value="C:cytoplasm"/>
    <property type="evidence" value="ECO:0007669"/>
    <property type="project" value="UniProtKB-SubCell"/>
</dbReference>
<dbReference type="CDD" id="cd02537">
    <property type="entry name" value="GT8_Glycogenin"/>
    <property type="match status" value="1"/>
</dbReference>
<dbReference type="Gene3D" id="3.90.550.10">
    <property type="entry name" value="Spore Coat Polysaccharide Biosynthesis Protein SpsA, Chain A"/>
    <property type="match status" value="1"/>
</dbReference>
<dbReference type="Pfam" id="PF01501">
    <property type="entry name" value="Glyco_transf_8"/>
    <property type="match status" value="1"/>
</dbReference>
<keyword evidence="5 13" id="KW-0328">Glycosyltransferase</keyword>
<evidence type="ECO:0000256" key="2">
    <source>
        <dbReference type="ARBA" id="ARBA00004496"/>
    </source>
</evidence>
<dbReference type="EC" id="2.4.1.-" evidence="12"/>
<dbReference type="GO" id="GO:0047216">
    <property type="term" value="F:inositol 3-alpha-galactosyltransferase activity"/>
    <property type="evidence" value="ECO:0007669"/>
    <property type="project" value="UniProtKB-EC"/>
</dbReference>
<reference evidence="13 14" key="1">
    <citation type="journal article" date="2017" name="Nature">
        <title>The Apostasia genome and the evolution of orchids.</title>
        <authorList>
            <person name="Zhang G.Q."/>
            <person name="Liu K.W."/>
            <person name="Li Z."/>
            <person name="Lohaus R."/>
            <person name="Hsiao Y.Y."/>
            <person name="Niu S.C."/>
            <person name="Wang J.Y."/>
            <person name="Lin Y.C."/>
            <person name="Xu Q."/>
            <person name="Chen L.J."/>
            <person name="Yoshida K."/>
            <person name="Fujiwara S."/>
            <person name="Wang Z.W."/>
            <person name="Zhang Y.Q."/>
            <person name="Mitsuda N."/>
            <person name="Wang M."/>
            <person name="Liu G.H."/>
            <person name="Pecoraro L."/>
            <person name="Huang H.X."/>
            <person name="Xiao X.J."/>
            <person name="Lin M."/>
            <person name="Wu X.Y."/>
            <person name="Wu W.L."/>
            <person name="Chen Y.Y."/>
            <person name="Chang S.B."/>
            <person name="Sakamoto S."/>
            <person name="Ohme-Takagi M."/>
            <person name="Yagi M."/>
            <person name="Zeng S.J."/>
            <person name="Shen C.Y."/>
            <person name="Yeh C.M."/>
            <person name="Luo Y.B."/>
            <person name="Tsai W.C."/>
            <person name="Van de Peer Y."/>
            <person name="Liu Z.J."/>
        </authorList>
    </citation>
    <scope>NUCLEOTIDE SEQUENCE [LARGE SCALE GENOMIC DNA]</scope>
    <source>
        <strain evidence="14">cv. Shenzhen</strain>
        <tissue evidence="13">Stem</tissue>
    </source>
</reference>
<protein>
    <recommendedName>
        <fullName evidence="12">Hexosyltransferase</fullName>
        <ecNumber evidence="12">2.4.1.-</ecNumber>
    </recommendedName>
</protein>
<dbReference type="STRING" id="1088818.A0A2I0AGL3"/>
<evidence type="ECO:0000256" key="11">
    <source>
        <dbReference type="ARBA" id="ARBA00050449"/>
    </source>
</evidence>
<gene>
    <name evidence="13" type="primary">GOLS2</name>
    <name evidence="13" type="ORF">AXF42_Ash000528</name>
</gene>
<organism evidence="13 14">
    <name type="scientific">Apostasia shenzhenica</name>
    <dbReference type="NCBI Taxonomy" id="1088818"/>
    <lineage>
        <taxon>Eukaryota</taxon>
        <taxon>Viridiplantae</taxon>
        <taxon>Streptophyta</taxon>
        <taxon>Embryophyta</taxon>
        <taxon>Tracheophyta</taxon>
        <taxon>Spermatophyta</taxon>
        <taxon>Magnoliopsida</taxon>
        <taxon>Liliopsida</taxon>
        <taxon>Asparagales</taxon>
        <taxon>Orchidaceae</taxon>
        <taxon>Apostasioideae</taxon>
        <taxon>Apostasia</taxon>
    </lineage>
</organism>
<comment type="subcellular location">
    <subcellularLocation>
        <location evidence="2">Cytoplasm</location>
    </subcellularLocation>
</comment>
<dbReference type="FunFam" id="3.90.550.10:FF:000049">
    <property type="entry name" value="Hexosyltransferase"/>
    <property type="match status" value="1"/>
</dbReference>
<keyword evidence="9" id="KW-0464">Manganese</keyword>
<evidence type="ECO:0000313" key="13">
    <source>
        <dbReference type="EMBL" id="PKA54693.1"/>
    </source>
</evidence>
<dbReference type="EMBL" id="KZ451982">
    <property type="protein sequence ID" value="PKA54693.1"/>
    <property type="molecule type" value="Genomic_DNA"/>
</dbReference>
<keyword evidence="14" id="KW-1185">Reference proteome</keyword>
<evidence type="ECO:0000256" key="8">
    <source>
        <dbReference type="ARBA" id="ARBA00023144"/>
    </source>
</evidence>
<keyword evidence="8" id="KW-0299">Galactose metabolism</keyword>
<dbReference type="GO" id="GO:0006950">
    <property type="term" value="P:response to stress"/>
    <property type="evidence" value="ECO:0007669"/>
    <property type="project" value="UniProtKB-ARBA"/>
</dbReference>
<evidence type="ECO:0000256" key="7">
    <source>
        <dbReference type="ARBA" id="ARBA00022723"/>
    </source>
</evidence>
<evidence type="ECO:0000256" key="12">
    <source>
        <dbReference type="RuleBase" id="RU362027"/>
    </source>
</evidence>
<name>A0A2I0AGL3_9ASPA</name>
<keyword evidence="10" id="KW-0119">Carbohydrate metabolism</keyword>
<dbReference type="GO" id="GO:0006012">
    <property type="term" value="P:galactose metabolic process"/>
    <property type="evidence" value="ECO:0007669"/>
    <property type="project" value="UniProtKB-KW"/>
</dbReference>
<evidence type="ECO:0000256" key="6">
    <source>
        <dbReference type="ARBA" id="ARBA00022679"/>
    </source>
</evidence>
<comment type="catalytic activity">
    <reaction evidence="11">
        <text>myo-inositol + UDP-alpha-D-galactose = alpha-D-galactosyl-(1-&gt;3)-1D-myo-inositol + UDP + H(+)</text>
        <dbReference type="Rhea" id="RHEA:12464"/>
        <dbReference type="ChEBI" id="CHEBI:15378"/>
        <dbReference type="ChEBI" id="CHEBI:17268"/>
        <dbReference type="ChEBI" id="CHEBI:17505"/>
        <dbReference type="ChEBI" id="CHEBI:58223"/>
        <dbReference type="ChEBI" id="CHEBI:66914"/>
        <dbReference type="EC" id="2.4.1.123"/>
    </reaction>
</comment>
<accession>A0A2I0AGL3</accession>
<dbReference type="InterPro" id="IPR029044">
    <property type="entry name" value="Nucleotide-diphossugar_trans"/>
</dbReference>
<dbReference type="Proteomes" id="UP000236161">
    <property type="component" value="Unassembled WGS sequence"/>
</dbReference>
<evidence type="ECO:0000256" key="4">
    <source>
        <dbReference type="ARBA" id="ARBA00022490"/>
    </source>
</evidence>
<evidence type="ECO:0000256" key="3">
    <source>
        <dbReference type="ARBA" id="ARBA00007790"/>
    </source>
</evidence>
<evidence type="ECO:0000256" key="10">
    <source>
        <dbReference type="ARBA" id="ARBA00023277"/>
    </source>
</evidence>
<dbReference type="InterPro" id="IPR050587">
    <property type="entry name" value="GNT1/Glycosyltrans_8"/>
</dbReference>
<dbReference type="PANTHER" id="PTHR11183">
    <property type="entry name" value="GLYCOGENIN SUBFAMILY MEMBER"/>
    <property type="match status" value="1"/>
</dbReference>
<dbReference type="InterPro" id="IPR002495">
    <property type="entry name" value="Glyco_trans_8"/>
</dbReference>
<dbReference type="GO" id="GO:0046872">
    <property type="term" value="F:metal ion binding"/>
    <property type="evidence" value="ECO:0007669"/>
    <property type="project" value="UniProtKB-KW"/>
</dbReference>
<evidence type="ECO:0000256" key="9">
    <source>
        <dbReference type="ARBA" id="ARBA00023211"/>
    </source>
</evidence>
<sequence>MRRSRGRDGFRLLFPSTQNDPLENVPGIYSTNRNRQKDSLPTLIILCSVLLRSRSRSEMAPEIVGRAAAAGFVKPGRLPRRAYVTFLAGDGDYVKGVVGLAKGLRKVRSAYPLVVAVLPDVPDRHRRELESQGCLVREIEPVYPPENQTKFAMAYYVINYSKLRIWNFVEFKKMVYLDADIQVFDNIDHLFDLPDGSFYAVMDCFCEKTWSHSKQYEVGYCQQCPDRRPWPVDELGPPPALYFNAGMFVFEPSVPTCESLLSTLQLTTPTLFAEQDFLNMYFRDGYKPIPLAYNLVMAMLWRHPENVVLEKVKVVHYCAAGSKPWRFTGKEENMDREDIKMLVKKWWEIYNDESLDYSGPMLAVPWAAKTIGVDGETPDPAAKEPLRAALSEAGVVHYATAPSAA</sequence>
<dbReference type="SUPFAM" id="SSF53448">
    <property type="entry name" value="Nucleotide-diphospho-sugar transferases"/>
    <property type="match status" value="1"/>
</dbReference>
<dbReference type="OrthoDB" id="2014201at2759"/>
<evidence type="ECO:0000256" key="5">
    <source>
        <dbReference type="ARBA" id="ARBA00022676"/>
    </source>
</evidence>
<keyword evidence="6 13" id="KW-0808">Transferase</keyword>
<keyword evidence="4" id="KW-0963">Cytoplasm</keyword>
<comment type="cofactor">
    <cofactor evidence="1">
        <name>a divalent metal cation</name>
        <dbReference type="ChEBI" id="CHEBI:60240"/>
    </cofactor>
</comment>
<evidence type="ECO:0000313" key="14">
    <source>
        <dbReference type="Proteomes" id="UP000236161"/>
    </source>
</evidence>
<keyword evidence="7" id="KW-0479">Metal-binding</keyword>